<dbReference type="Gene3D" id="2.120.10.30">
    <property type="entry name" value="TolB, C-terminal domain"/>
    <property type="match status" value="1"/>
</dbReference>
<dbReference type="Pfam" id="PF00058">
    <property type="entry name" value="Ldl_recept_b"/>
    <property type="match status" value="2"/>
</dbReference>
<evidence type="ECO:0000256" key="10">
    <source>
        <dbReference type="ARBA" id="ARBA00023157"/>
    </source>
</evidence>
<dbReference type="SMART" id="SM00135">
    <property type="entry name" value="LY"/>
    <property type="match status" value="5"/>
</dbReference>
<dbReference type="PROSITE" id="PS50068">
    <property type="entry name" value="LDLRA_2"/>
    <property type="match status" value="7"/>
</dbReference>
<feature type="disulfide bond" evidence="13">
    <location>
        <begin position="332"/>
        <end position="347"/>
    </location>
</feature>
<dbReference type="InterPro" id="IPR036055">
    <property type="entry name" value="LDL_receptor-like_sf"/>
</dbReference>
<feature type="disulfide bond" evidence="13">
    <location>
        <begin position="294"/>
        <end position="309"/>
    </location>
</feature>
<sequence length="923" mass="104161">MNTKLPYFVLTILISFSYSKSVSSLNNGSFNSYIPITCDDDSFYCDNGTCIQRSWLCDGEKDCEDESDEKNCDTLNPSDFCKNKNEFFCHKSLVTKYSDTSMHLGQSTHSFREKYCIPKDYHCDGHDDCENGEDEKNCDDNIKCSDGTFKCPQSEHDKSTCVPAAWKCDGSQDCFDGSDERNCTMTPFCLDSQFLCHNNQCIYKKWVCDGEKDCNDGSDEINCKEDCNVETHFKCKDGSRCLPLHLRCDGDADCIDHSDENDCHSFSPIHTRTCTIGEFQCASNTRCISASWRCDGDVDCSDGSDEKDCEEKICTIDQKKCDNICRPKDLWCNGVVDCNDGSDELNCKFPHNNITACNPTTQYECSETPKMCIHYEDLCKDDSSSNNCIISICNKQIHSCKKDSPNCQCRDTKFNGSICYCKKGFELRNEFCVDINECNNEGTCDQICYNEPGSYKCDCYHGFQLVPVDNKTIIPHKCRASGSDPLLLLTNRASIRQYDMTKHIVSPLISSLKSAVAMDYWHKNGIVTWSDLVNEHIMSCQMDHKEPVYNISKCTDGNGTILVKNVTNADGLAVDWVHGLLFWTDSIKKHISVVDIKTGKSKILFNTSLDEPRAIAVDPASGLLFWTDWGRHAKIERAGMDGNHRTVIASGEHIKWPNGLTLDILDKRIYFADAKVKSISSMDYWGNNLRTVIHSHEKLKHPFSLAVFEEKLYWSDWDRDGIVSANKFSGSDVTEVLKHVSTPMTVRIFHEAVQPDHPDKCQSHICSGICLPKAHYRTDIEDQKKIHDELPYSCVCDDGSILINEVCVLNHAVSDFIKDSTKGKTSTIVIFILLTGAIGIIGYTVYSRRKRPVNQFVRFSNPVYRTTIEDGSHDMDEINDRAIVNITRTLPNTTNSLVDNTIDQSNVNPSLSFSNPTFGTNRE</sequence>
<dbReference type="GO" id="GO:0043235">
    <property type="term" value="C:receptor complex"/>
    <property type="evidence" value="ECO:0007669"/>
    <property type="project" value="TreeGrafter"/>
</dbReference>
<dbReference type="WBParaSite" id="SRAE_X000097500.1">
    <property type="protein sequence ID" value="SRAE_X000097500.1"/>
    <property type="gene ID" value="WBGene00266538"/>
</dbReference>
<evidence type="ECO:0000256" key="7">
    <source>
        <dbReference type="ARBA" id="ARBA00022737"/>
    </source>
</evidence>
<dbReference type="InterPro" id="IPR000033">
    <property type="entry name" value="LDLR_classB_rpt"/>
</dbReference>
<dbReference type="OMA" id="ADKRNCQ"/>
<evidence type="ECO:0000256" key="6">
    <source>
        <dbReference type="ARBA" id="ARBA00022729"/>
    </source>
</evidence>
<dbReference type="InterPro" id="IPR002172">
    <property type="entry name" value="LDrepeatLR_classA_rpt"/>
</dbReference>
<dbReference type="GO" id="GO:0005509">
    <property type="term" value="F:calcium ion binding"/>
    <property type="evidence" value="ECO:0007669"/>
    <property type="project" value="InterPro"/>
</dbReference>
<feature type="disulfide bond" evidence="13">
    <location>
        <begin position="123"/>
        <end position="138"/>
    </location>
</feature>
<evidence type="ECO:0000256" key="16">
    <source>
        <dbReference type="SAM" id="SignalP"/>
    </source>
</evidence>
<keyword evidence="10 13" id="KW-1015">Disulfide bond</keyword>
<dbReference type="InterPro" id="IPR001881">
    <property type="entry name" value="EGF-like_Ca-bd_dom"/>
</dbReference>
<dbReference type="RefSeq" id="XP_024510848.1">
    <property type="nucleotide sequence ID" value="XM_024645384.1"/>
</dbReference>
<dbReference type="InterPro" id="IPR051221">
    <property type="entry name" value="LDLR-related"/>
</dbReference>
<evidence type="ECO:0000256" key="5">
    <source>
        <dbReference type="ARBA" id="ARBA00022692"/>
    </source>
</evidence>
<feature type="disulfide bond" evidence="13">
    <location>
        <begin position="57"/>
        <end position="72"/>
    </location>
</feature>
<dbReference type="WormBase" id="SRAE_X000097500">
    <property type="protein sequence ID" value="SRP01588"/>
    <property type="gene ID" value="WBGene00266538"/>
</dbReference>
<keyword evidence="5 15" id="KW-0812">Transmembrane</keyword>
<dbReference type="SMART" id="SM00181">
    <property type="entry name" value="EGF"/>
    <property type="match status" value="6"/>
</dbReference>
<dbReference type="CTD" id="36384032"/>
<evidence type="ECO:0000259" key="18">
    <source>
        <dbReference type="SMART" id="SM00181"/>
    </source>
</evidence>
<dbReference type="STRING" id="34506.A0A090LTV8"/>
<evidence type="ECO:0000256" key="12">
    <source>
        <dbReference type="ARBA" id="ARBA00023180"/>
    </source>
</evidence>
<evidence type="ECO:0000256" key="2">
    <source>
        <dbReference type="ARBA" id="ARBA00004479"/>
    </source>
</evidence>
<evidence type="ECO:0000313" key="19">
    <source>
        <dbReference type="EMBL" id="CEF71652.1"/>
    </source>
</evidence>
<evidence type="ECO:0000256" key="14">
    <source>
        <dbReference type="PROSITE-ProRule" id="PRU00461"/>
    </source>
</evidence>
<feature type="signal peptide" evidence="16">
    <location>
        <begin position="1"/>
        <end position="24"/>
    </location>
</feature>
<evidence type="ECO:0000313" key="20">
    <source>
        <dbReference type="Proteomes" id="UP000035682"/>
    </source>
</evidence>
<evidence type="ECO:0000256" key="9">
    <source>
        <dbReference type="ARBA" id="ARBA00023136"/>
    </source>
</evidence>
<dbReference type="Pfam" id="PF07645">
    <property type="entry name" value="EGF_CA"/>
    <property type="match status" value="1"/>
</dbReference>
<dbReference type="InterPro" id="IPR000742">
    <property type="entry name" value="EGF"/>
</dbReference>
<dbReference type="FunFam" id="2.120.10.30:FF:000241">
    <property type="entry name" value="Low-density lipoprotein receptor-related protein 6"/>
    <property type="match status" value="1"/>
</dbReference>
<feature type="disulfide bond" evidence="13">
    <location>
        <begin position="189"/>
        <end position="201"/>
    </location>
</feature>
<feature type="disulfide bond" evidence="13">
    <location>
        <begin position="196"/>
        <end position="214"/>
    </location>
</feature>
<keyword evidence="7" id="KW-0677">Repeat</keyword>
<dbReference type="OrthoDB" id="664115at2759"/>
<feature type="disulfide bond" evidence="13">
    <location>
        <begin position="168"/>
        <end position="183"/>
    </location>
</feature>
<dbReference type="PROSITE" id="PS01209">
    <property type="entry name" value="LDLRA_1"/>
    <property type="match status" value="3"/>
</dbReference>
<protein>
    <submittedName>
        <fullName evidence="19 21">Uncharacterized protein</fullName>
    </submittedName>
</protein>
<comment type="subcellular location">
    <subcellularLocation>
        <location evidence="1">Endomembrane system</location>
    </subcellularLocation>
    <subcellularLocation>
        <location evidence="2">Membrane</location>
        <topology evidence="2">Single-pass type I membrane protein</topology>
    </subcellularLocation>
</comment>
<feature type="repeat" description="LDL-receptor class B" evidence="14">
    <location>
        <begin position="579"/>
        <end position="621"/>
    </location>
</feature>
<dbReference type="SMART" id="SM00192">
    <property type="entry name" value="LDLa"/>
    <property type="match status" value="7"/>
</dbReference>
<organism evidence="19">
    <name type="scientific">Strongyloides ratti</name>
    <name type="common">Parasitic roundworm</name>
    <dbReference type="NCBI Taxonomy" id="34506"/>
    <lineage>
        <taxon>Eukaryota</taxon>
        <taxon>Metazoa</taxon>
        <taxon>Ecdysozoa</taxon>
        <taxon>Nematoda</taxon>
        <taxon>Chromadorea</taxon>
        <taxon>Rhabditida</taxon>
        <taxon>Tylenchina</taxon>
        <taxon>Panagrolaimomorpha</taxon>
        <taxon>Strongyloidoidea</taxon>
        <taxon>Strongyloididae</taxon>
        <taxon>Strongyloides</taxon>
    </lineage>
</organism>
<dbReference type="Pfam" id="PF00057">
    <property type="entry name" value="Ldl_recept_a"/>
    <property type="match status" value="6"/>
</dbReference>
<keyword evidence="8 15" id="KW-1133">Transmembrane helix</keyword>
<dbReference type="GO" id="GO:0016324">
    <property type="term" value="C:apical plasma membrane"/>
    <property type="evidence" value="ECO:0007669"/>
    <property type="project" value="TreeGrafter"/>
</dbReference>
<dbReference type="CDD" id="cd00112">
    <property type="entry name" value="LDLa"/>
    <property type="match status" value="7"/>
</dbReference>
<feature type="domain" description="EGF-like" evidence="18">
    <location>
        <begin position="273"/>
        <end position="310"/>
    </location>
</feature>
<keyword evidence="4" id="KW-0254">Endocytosis</keyword>
<dbReference type="AlphaFoldDB" id="A0A090LTV8"/>
<feature type="disulfide bond" evidence="13">
    <location>
        <begin position="38"/>
        <end position="50"/>
    </location>
</feature>
<feature type="domain" description="EGF-like" evidence="18">
    <location>
        <begin position="437"/>
        <end position="479"/>
    </location>
</feature>
<keyword evidence="11 19" id="KW-0675">Receptor</keyword>
<dbReference type="GO" id="GO:0042562">
    <property type="term" value="F:hormone binding"/>
    <property type="evidence" value="ECO:0007669"/>
    <property type="project" value="TreeGrafter"/>
</dbReference>
<evidence type="ECO:0000256" key="1">
    <source>
        <dbReference type="ARBA" id="ARBA00004308"/>
    </source>
</evidence>
<dbReference type="SUPFAM" id="SSF57424">
    <property type="entry name" value="LDL receptor-like module"/>
    <property type="match status" value="7"/>
</dbReference>
<keyword evidence="19" id="KW-0449">Lipoprotein</keyword>
<proteinExistence type="predicted"/>
<keyword evidence="3" id="KW-0245">EGF-like domain</keyword>
<dbReference type="SUPFAM" id="SSF57196">
    <property type="entry name" value="EGF/Laminin"/>
    <property type="match status" value="1"/>
</dbReference>
<dbReference type="PANTHER" id="PTHR22722:SF14">
    <property type="entry name" value="MEGALIN, ISOFORM A"/>
    <property type="match status" value="1"/>
</dbReference>
<dbReference type="EMBL" id="LN609530">
    <property type="protein sequence ID" value="CEF71652.1"/>
    <property type="molecule type" value="Genomic_DNA"/>
</dbReference>
<dbReference type="PROSITE" id="PS51120">
    <property type="entry name" value="LDLRB"/>
    <property type="match status" value="2"/>
</dbReference>
<comment type="caution">
    <text evidence="13">Lacks conserved residue(s) required for the propagation of feature annotation.</text>
</comment>
<dbReference type="InterPro" id="IPR049883">
    <property type="entry name" value="NOTCH1_EGF-like"/>
</dbReference>
<evidence type="ECO:0000256" key="15">
    <source>
        <dbReference type="SAM" id="Phobius"/>
    </source>
</evidence>
<evidence type="ECO:0000256" key="13">
    <source>
        <dbReference type="PROSITE-ProRule" id="PRU00124"/>
    </source>
</evidence>
<feature type="domain" description="EGF-like" evidence="18">
    <location>
        <begin position="37"/>
        <end position="73"/>
    </location>
</feature>
<evidence type="ECO:0000256" key="11">
    <source>
        <dbReference type="ARBA" id="ARBA00023170"/>
    </source>
</evidence>
<dbReference type="InterPro" id="IPR011042">
    <property type="entry name" value="6-blade_b-propeller_TolB-like"/>
</dbReference>
<dbReference type="eggNOG" id="KOG1215">
    <property type="taxonomic scope" value="Eukaryota"/>
</dbReference>
<dbReference type="PANTHER" id="PTHR22722">
    <property type="entry name" value="LOW-DENSITY LIPOPROTEIN RECEPTOR-RELATED PROTEIN 2-RELATED"/>
    <property type="match status" value="1"/>
</dbReference>
<dbReference type="PRINTS" id="PR00261">
    <property type="entry name" value="LDLRECEPTOR"/>
</dbReference>
<dbReference type="SMART" id="SM00179">
    <property type="entry name" value="EGF_CA"/>
    <property type="match status" value="1"/>
</dbReference>
<evidence type="ECO:0000259" key="17">
    <source>
        <dbReference type="SMART" id="SM00179"/>
    </source>
</evidence>
<feature type="domain" description="EGF-like" evidence="18">
    <location>
        <begin position="760"/>
        <end position="808"/>
    </location>
</feature>
<feature type="transmembrane region" description="Helical" evidence="15">
    <location>
        <begin position="828"/>
        <end position="846"/>
    </location>
</feature>
<dbReference type="Gene3D" id="4.10.400.10">
    <property type="entry name" value="Low-density Lipoprotein Receptor"/>
    <property type="match status" value="7"/>
</dbReference>
<evidence type="ECO:0000313" key="21">
    <source>
        <dbReference type="WBParaSite" id="SRAE_X000097500.1"/>
    </source>
</evidence>
<name>A0A090LTV8_STRRB</name>
<keyword evidence="9 15" id="KW-0472">Membrane</keyword>
<evidence type="ECO:0000313" key="22">
    <source>
        <dbReference type="WormBase" id="SRAE_X000097500"/>
    </source>
</evidence>
<keyword evidence="20" id="KW-1185">Reference proteome</keyword>
<feature type="domain" description="EGF-like" evidence="18">
    <location>
        <begin position="399"/>
        <end position="433"/>
    </location>
</feature>
<gene>
    <name evidence="19 21 22" type="ORF">SRAE_X000097500</name>
</gene>
<keyword evidence="12" id="KW-0325">Glycoprotein</keyword>
<dbReference type="InterPro" id="IPR018097">
    <property type="entry name" value="EGF_Ca-bd_CS"/>
</dbReference>
<feature type="disulfide bond" evidence="13">
    <location>
        <begin position="248"/>
        <end position="263"/>
    </location>
</feature>
<dbReference type="PROSITE" id="PS01187">
    <property type="entry name" value="EGF_CA"/>
    <property type="match status" value="1"/>
</dbReference>
<feature type="disulfide bond" evidence="13">
    <location>
        <begin position="45"/>
        <end position="63"/>
    </location>
</feature>
<dbReference type="GO" id="GO:0012505">
    <property type="term" value="C:endomembrane system"/>
    <property type="evidence" value="ECO:0007669"/>
    <property type="project" value="UniProtKB-SubCell"/>
</dbReference>
<keyword evidence="6 16" id="KW-0732">Signal</keyword>
<dbReference type="GeneID" id="36384032"/>
<dbReference type="Proteomes" id="UP000035682">
    <property type="component" value="Unplaced"/>
</dbReference>
<accession>A0A090LTV8</accession>
<evidence type="ECO:0000256" key="3">
    <source>
        <dbReference type="ARBA" id="ARBA00022536"/>
    </source>
</evidence>
<dbReference type="Gene3D" id="2.10.25.10">
    <property type="entry name" value="Laminin"/>
    <property type="match status" value="1"/>
</dbReference>
<feature type="domain" description="EGF-like calcium-binding" evidence="17">
    <location>
        <begin position="434"/>
        <end position="479"/>
    </location>
</feature>
<dbReference type="FunFam" id="2.10.25.10:FF:000009">
    <property type="entry name" value="Low-density lipoprotein receptor isoform 1"/>
    <property type="match status" value="1"/>
</dbReference>
<feature type="chain" id="PRO_5015031108" evidence="16">
    <location>
        <begin position="25"/>
        <end position="923"/>
    </location>
</feature>
<evidence type="ECO:0000256" key="4">
    <source>
        <dbReference type="ARBA" id="ARBA00022583"/>
    </source>
</evidence>
<feature type="repeat" description="LDL-receptor class B" evidence="14">
    <location>
        <begin position="622"/>
        <end position="666"/>
    </location>
</feature>
<dbReference type="GO" id="GO:0006898">
    <property type="term" value="P:receptor-mediated endocytosis"/>
    <property type="evidence" value="ECO:0007669"/>
    <property type="project" value="TreeGrafter"/>
</dbReference>
<evidence type="ECO:0000256" key="8">
    <source>
        <dbReference type="ARBA" id="ARBA00022989"/>
    </source>
</evidence>
<dbReference type="InterPro" id="IPR023415">
    <property type="entry name" value="LDLR_class-A_CS"/>
</dbReference>
<dbReference type="SUPFAM" id="SSF63825">
    <property type="entry name" value="YWTD domain"/>
    <property type="match status" value="1"/>
</dbReference>
<feature type="disulfide bond" evidence="13">
    <location>
        <begin position="208"/>
        <end position="223"/>
    </location>
</feature>
<reference evidence="19 20" key="1">
    <citation type="submission" date="2014-09" db="EMBL/GenBank/DDBJ databases">
        <authorList>
            <person name="Martin A.A."/>
        </authorList>
    </citation>
    <scope>NUCLEOTIDE SEQUENCE</scope>
    <source>
        <strain evidence="20">ED321</strain>
        <strain evidence="19">ED321 Heterogonic</strain>
    </source>
</reference>
<feature type="domain" description="EGF-like" evidence="18">
    <location>
        <begin position="188"/>
        <end position="224"/>
    </location>
</feature>
<reference evidence="21" key="2">
    <citation type="submission" date="2020-12" db="UniProtKB">
        <authorList>
            <consortium name="WormBaseParasite"/>
        </authorList>
    </citation>
    <scope>IDENTIFICATION</scope>
</reference>